<proteinExistence type="predicted"/>
<name>A0A5B0R7T0_PUCGR</name>
<protein>
    <submittedName>
        <fullName evidence="1">Uncharacterized protein</fullName>
    </submittedName>
</protein>
<gene>
    <name evidence="1" type="ORF">PGTUg99_016371</name>
</gene>
<evidence type="ECO:0000313" key="2">
    <source>
        <dbReference type="Proteomes" id="UP000325313"/>
    </source>
</evidence>
<comment type="caution">
    <text evidence="1">The sequence shown here is derived from an EMBL/GenBank/DDBJ whole genome shotgun (WGS) entry which is preliminary data.</text>
</comment>
<accession>A0A5B0R7T0</accession>
<evidence type="ECO:0000313" key="1">
    <source>
        <dbReference type="EMBL" id="KAA1121680.1"/>
    </source>
</evidence>
<sequence>MIPPPIDPLPLQFYSLWQWYHRQPQDDQFVYIRARRTCFKRPIRWEPWNDHRIPPIRFVEYFRMSLEDFRWLSDELRPRLQQDPLGRGEPLSVEAQVAVGLYRLGHGASFVNISHVFNIGKDVCALTEWYRCMNQSYCLIHASSACNDL</sequence>
<reference evidence="1 2" key="1">
    <citation type="submission" date="2019-05" db="EMBL/GenBank/DDBJ databases">
        <title>Emergence of the Ug99 lineage of the wheat stem rust pathogen through somatic hybridization.</title>
        <authorList>
            <person name="Li F."/>
            <person name="Upadhyaya N.M."/>
            <person name="Sperschneider J."/>
            <person name="Matny O."/>
            <person name="Nguyen-Phuc H."/>
            <person name="Mago R."/>
            <person name="Raley C."/>
            <person name="Miller M.E."/>
            <person name="Silverstein K.A.T."/>
            <person name="Henningsen E."/>
            <person name="Hirsch C.D."/>
            <person name="Visser B."/>
            <person name="Pretorius Z.A."/>
            <person name="Steffenson B.J."/>
            <person name="Schwessinger B."/>
            <person name="Dodds P.N."/>
            <person name="Figueroa M."/>
        </authorList>
    </citation>
    <scope>NUCLEOTIDE SEQUENCE [LARGE SCALE GENOMIC DNA]</scope>
    <source>
        <strain evidence="1 2">Ug99</strain>
    </source>
</reference>
<dbReference type="Proteomes" id="UP000325313">
    <property type="component" value="Unassembled WGS sequence"/>
</dbReference>
<organism evidence="1 2">
    <name type="scientific">Puccinia graminis f. sp. tritici</name>
    <dbReference type="NCBI Taxonomy" id="56615"/>
    <lineage>
        <taxon>Eukaryota</taxon>
        <taxon>Fungi</taxon>
        <taxon>Dikarya</taxon>
        <taxon>Basidiomycota</taxon>
        <taxon>Pucciniomycotina</taxon>
        <taxon>Pucciniomycetes</taxon>
        <taxon>Pucciniales</taxon>
        <taxon>Pucciniaceae</taxon>
        <taxon>Puccinia</taxon>
    </lineage>
</organism>
<dbReference type="AlphaFoldDB" id="A0A5B0R7T0"/>
<dbReference type="EMBL" id="VDEP01000237">
    <property type="protein sequence ID" value="KAA1121680.1"/>
    <property type="molecule type" value="Genomic_DNA"/>
</dbReference>